<protein>
    <submittedName>
        <fullName evidence="2">Uncharacterized protein</fullName>
    </submittedName>
</protein>
<evidence type="ECO:0000256" key="1">
    <source>
        <dbReference type="SAM" id="SignalP"/>
    </source>
</evidence>
<proteinExistence type="predicted"/>
<evidence type="ECO:0000313" key="2">
    <source>
        <dbReference type="EMBL" id="ANY78864.1"/>
    </source>
</evidence>
<keyword evidence="1" id="KW-0732">Signal</keyword>
<feature type="chain" id="PRO_5008535823" evidence="1">
    <location>
        <begin position="22"/>
        <end position="78"/>
    </location>
</feature>
<dbReference type="EMBL" id="CP016616">
    <property type="protein sequence ID" value="ANY78864.1"/>
    <property type="molecule type" value="Genomic_DNA"/>
</dbReference>
<organism evidence="2">
    <name type="scientific">Microvirga ossetica</name>
    <dbReference type="NCBI Taxonomy" id="1882682"/>
    <lineage>
        <taxon>Bacteria</taxon>
        <taxon>Pseudomonadati</taxon>
        <taxon>Pseudomonadota</taxon>
        <taxon>Alphaproteobacteria</taxon>
        <taxon>Hyphomicrobiales</taxon>
        <taxon>Methylobacteriaceae</taxon>
        <taxon>Microvirga</taxon>
    </lineage>
</organism>
<feature type="signal peptide" evidence="1">
    <location>
        <begin position="1"/>
        <end position="21"/>
    </location>
</feature>
<name>A0A1B2EFV8_9HYPH</name>
<sequence length="78" mass="8432">MRIMVATALLAMLMAPHAAEAKDRGEQEIDSPKVSVSKPYSAEESAALGRAARAKAEAQERVWDRKMKTIARGICTGC</sequence>
<accession>A0A1B2EFV8</accession>
<gene>
    <name evidence="2" type="ORF">BB934_12100</name>
</gene>
<reference evidence="2" key="1">
    <citation type="submission" date="2016-07" db="EMBL/GenBank/DDBJ databases">
        <title>Microvirga ossetica sp. nov. a new species of rhizobia isolated from root nodules of the legume species Vicia alpestris Steven originated from North Ossetia region in the Caucasus.</title>
        <authorList>
            <person name="Safronova V.I."/>
            <person name="Kuznetsova I.G."/>
            <person name="Sazanova A.L."/>
            <person name="Belimov A."/>
            <person name="Andronov E."/>
            <person name="Osledkin Y.S."/>
            <person name="Onishchuk O.P."/>
            <person name="Kurchak O.N."/>
            <person name="Shaposhnikov A.I."/>
            <person name="Willems A."/>
            <person name="Tikhonovich I.A."/>
        </authorList>
    </citation>
    <scope>NUCLEOTIDE SEQUENCE [LARGE SCALE GENOMIC DNA]</scope>
    <source>
        <strain evidence="2">V5/3M</strain>
    </source>
</reference>
<dbReference type="AlphaFoldDB" id="A0A1B2EFV8"/>
<dbReference type="KEGG" id="moc:BB934_12100"/>